<evidence type="ECO:0000259" key="14">
    <source>
        <dbReference type="PROSITE" id="PS51387"/>
    </source>
</evidence>
<dbReference type="PROSITE" id="PS51387">
    <property type="entry name" value="FAD_PCMH"/>
    <property type="match status" value="1"/>
</dbReference>
<dbReference type="Proteomes" id="UP000701853">
    <property type="component" value="Chromosome 11"/>
</dbReference>
<dbReference type="InterPro" id="IPR006094">
    <property type="entry name" value="Oxid_FAD_bind_N"/>
</dbReference>
<dbReference type="AlphaFoldDB" id="A0A8J6CIW1"/>
<dbReference type="Pfam" id="PF08031">
    <property type="entry name" value="BBE"/>
    <property type="match status" value="1"/>
</dbReference>
<dbReference type="SUPFAM" id="SSF56176">
    <property type="entry name" value="FAD-binding/transporter-associated domain-like"/>
    <property type="match status" value="1"/>
</dbReference>
<evidence type="ECO:0000256" key="5">
    <source>
        <dbReference type="ARBA" id="ARBA00022525"/>
    </source>
</evidence>
<dbReference type="GO" id="GO:0071949">
    <property type="term" value="F:FAD binding"/>
    <property type="evidence" value="ECO:0007669"/>
    <property type="project" value="InterPro"/>
</dbReference>
<gene>
    <name evidence="15" type="ORF">CXB51_029955</name>
</gene>
<dbReference type="InterPro" id="IPR016169">
    <property type="entry name" value="FAD-bd_PCMH_sub2"/>
</dbReference>
<comment type="cofactor">
    <cofactor evidence="1">
        <name>FAD</name>
        <dbReference type="ChEBI" id="CHEBI:57692"/>
    </cofactor>
</comment>
<feature type="chain" id="PRO_5035186208" description="FAD-binding PCMH-type domain-containing protein" evidence="13">
    <location>
        <begin position="25"/>
        <end position="666"/>
    </location>
</feature>
<evidence type="ECO:0000256" key="12">
    <source>
        <dbReference type="ARBA" id="ARBA00023180"/>
    </source>
</evidence>
<keyword evidence="6" id="KW-0285">Flavoprotein</keyword>
<evidence type="ECO:0000313" key="15">
    <source>
        <dbReference type="EMBL" id="KAG8476692.1"/>
    </source>
</evidence>
<sequence length="666" mass="75333">MKFLQFSMLLLPLLLAALLSFSMGASHHEYFLQCLSFRSNDSTSISNVVYTQNNSSYSSVLESMIRNLRFNSTDTPKPLVIVTPSRTSHFQATIYCARKHGLQIRTRSGGHDYEGLSYVAKVPFVLVDLANFRSVDVDAENRVAWVQAGAILGEVYYRIAEKNRTLAFPGGVYYTIGLGGFISGGGFGLLFRKYGTGGDNVIDAQFIDVNGRILDRKSMGEDLFWAIRGGGGGSFGIVLAWKLKLVPVPATVTAFEVIRTLEQNATQLIFQWQDIAHQLPDEINPDIVMFNFNSTQNGSRTFQALFTSLFLGTIDELLPIMQQRFPQLGLSRQDCTEMSWIEAILYFNRLQNQPLESLLNRTFLNPLGSQYYKSKSDYVKEPISETALNGLISRLTDEQAPLAYIIFMAYGGIMDRIPEDATPFPHRAGNLYKIHYTAKWQEQDNVNSQRYIDWTRRIYRYMTPFVSKFPREAYVNYRDLDIGSNNVNHTSYAHARIWGRKYFKNNFDRLVQVGPSAPYLSSATHVLRRQGQRPRLGSLVSVHQNGNLRLVDLLHRLANTLRGKPADQSRNEDRTETTMADRVASYLGESPEATSETFGFVVEWGQVRPSWGGYQPNMEAKRQLRGVLFGMKRHHLGPVSVATKRCRIGQPVPTLPGTPGIRTFLR</sequence>
<dbReference type="InterPro" id="IPR016167">
    <property type="entry name" value="FAD-bd_PCMH_sub1"/>
</dbReference>
<keyword evidence="7 13" id="KW-0732">Signal</keyword>
<dbReference type="PANTHER" id="PTHR32448">
    <property type="entry name" value="OS08G0158400 PROTEIN"/>
    <property type="match status" value="1"/>
</dbReference>
<evidence type="ECO:0000256" key="13">
    <source>
        <dbReference type="SAM" id="SignalP"/>
    </source>
</evidence>
<proteinExistence type="inferred from homology"/>
<dbReference type="InterPro" id="IPR016166">
    <property type="entry name" value="FAD-bd_PCMH"/>
</dbReference>
<evidence type="ECO:0000313" key="16">
    <source>
        <dbReference type="Proteomes" id="UP000701853"/>
    </source>
</evidence>
<comment type="subcellular location">
    <subcellularLocation>
        <location evidence="2">Secreted</location>
        <location evidence="2">Cell wall</location>
    </subcellularLocation>
</comment>
<dbReference type="Gene3D" id="3.30.465.10">
    <property type="match status" value="1"/>
</dbReference>
<organism evidence="15 16">
    <name type="scientific">Gossypium anomalum</name>
    <dbReference type="NCBI Taxonomy" id="47600"/>
    <lineage>
        <taxon>Eukaryota</taxon>
        <taxon>Viridiplantae</taxon>
        <taxon>Streptophyta</taxon>
        <taxon>Embryophyta</taxon>
        <taxon>Tracheophyta</taxon>
        <taxon>Spermatophyta</taxon>
        <taxon>Magnoliopsida</taxon>
        <taxon>eudicotyledons</taxon>
        <taxon>Gunneridae</taxon>
        <taxon>Pentapetalae</taxon>
        <taxon>rosids</taxon>
        <taxon>malvids</taxon>
        <taxon>Malvales</taxon>
        <taxon>Malvaceae</taxon>
        <taxon>Malvoideae</taxon>
        <taxon>Gossypium</taxon>
    </lineage>
</organism>
<dbReference type="OrthoDB" id="407275at2759"/>
<dbReference type="InterPro" id="IPR036318">
    <property type="entry name" value="FAD-bd_PCMH-like_sf"/>
</dbReference>
<dbReference type="Gene3D" id="3.30.43.10">
    <property type="entry name" value="Uridine Diphospho-n-acetylenolpyruvylglucosamine Reductase, domain 2"/>
    <property type="match status" value="1"/>
</dbReference>
<evidence type="ECO:0000256" key="1">
    <source>
        <dbReference type="ARBA" id="ARBA00001974"/>
    </source>
</evidence>
<dbReference type="Gene3D" id="3.40.462.20">
    <property type="match status" value="1"/>
</dbReference>
<evidence type="ECO:0000256" key="3">
    <source>
        <dbReference type="ARBA" id="ARBA00005466"/>
    </source>
</evidence>
<evidence type="ECO:0000256" key="11">
    <source>
        <dbReference type="ARBA" id="ARBA00023157"/>
    </source>
</evidence>
<evidence type="ECO:0000256" key="4">
    <source>
        <dbReference type="ARBA" id="ARBA00022512"/>
    </source>
</evidence>
<dbReference type="EMBL" id="JAHUZN010000011">
    <property type="protein sequence ID" value="KAG8476692.1"/>
    <property type="molecule type" value="Genomic_DNA"/>
</dbReference>
<evidence type="ECO:0000256" key="9">
    <source>
        <dbReference type="ARBA" id="ARBA00022827"/>
    </source>
</evidence>
<comment type="similarity">
    <text evidence="3">Belongs to the oxygen-dependent FAD-linked oxidoreductase family.</text>
</comment>
<keyword evidence="11" id="KW-1015">Disulfide bond</keyword>
<feature type="signal peptide" evidence="13">
    <location>
        <begin position="1"/>
        <end position="24"/>
    </location>
</feature>
<keyword evidence="12" id="KW-0325">Glycoprotein</keyword>
<evidence type="ECO:0000256" key="2">
    <source>
        <dbReference type="ARBA" id="ARBA00004191"/>
    </source>
</evidence>
<keyword evidence="8" id="KW-0547">Nucleotide-binding</keyword>
<dbReference type="Pfam" id="PF01565">
    <property type="entry name" value="FAD_binding_4"/>
    <property type="match status" value="1"/>
</dbReference>
<keyword evidence="9" id="KW-0274">FAD</keyword>
<evidence type="ECO:0000256" key="10">
    <source>
        <dbReference type="ARBA" id="ARBA00023002"/>
    </source>
</evidence>
<dbReference type="InterPro" id="IPR012951">
    <property type="entry name" value="BBE"/>
</dbReference>
<keyword evidence="16" id="KW-1185">Reference proteome</keyword>
<keyword evidence="5" id="KW-0964">Secreted</keyword>
<keyword evidence="10" id="KW-0560">Oxidoreductase</keyword>
<accession>A0A8J6CIW1</accession>
<name>A0A8J6CIW1_9ROSI</name>
<comment type="caution">
    <text evidence="15">The sequence shown here is derived from an EMBL/GenBank/DDBJ whole genome shotgun (WGS) entry which is preliminary data.</text>
</comment>
<keyword evidence="4" id="KW-0134">Cell wall</keyword>
<reference evidence="15 16" key="1">
    <citation type="journal article" date="2021" name="bioRxiv">
        <title>The Gossypium anomalum genome as a resource for cotton improvement and evolutionary analysis of hybrid incompatibility.</title>
        <authorList>
            <person name="Grover C.E."/>
            <person name="Yuan D."/>
            <person name="Arick M.A."/>
            <person name="Miller E.R."/>
            <person name="Hu G."/>
            <person name="Peterson D.G."/>
            <person name="Wendel J.F."/>
            <person name="Udall J.A."/>
        </authorList>
    </citation>
    <scope>NUCLEOTIDE SEQUENCE [LARGE SCALE GENOMIC DNA]</scope>
    <source>
        <strain evidence="15">JFW-Udall</strain>
        <tissue evidence="15">Leaf</tissue>
    </source>
</reference>
<dbReference type="FunFam" id="3.30.43.10:FF:000004">
    <property type="entry name" value="Berberine bridge enzyme-like 15"/>
    <property type="match status" value="1"/>
</dbReference>
<protein>
    <recommendedName>
        <fullName evidence="14">FAD-binding PCMH-type domain-containing protein</fullName>
    </recommendedName>
</protein>
<evidence type="ECO:0000256" key="7">
    <source>
        <dbReference type="ARBA" id="ARBA00022729"/>
    </source>
</evidence>
<feature type="domain" description="FAD-binding PCMH-type" evidence="14">
    <location>
        <begin position="74"/>
        <end position="248"/>
    </location>
</feature>
<dbReference type="GO" id="GO:0016491">
    <property type="term" value="F:oxidoreductase activity"/>
    <property type="evidence" value="ECO:0007669"/>
    <property type="project" value="UniProtKB-KW"/>
</dbReference>
<evidence type="ECO:0000256" key="6">
    <source>
        <dbReference type="ARBA" id="ARBA00022630"/>
    </source>
</evidence>
<evidence type="ECO:0000256" key="8">
    <source>
        <dbReference type="ARBA" id="ARBA00022741"/>
    </source>
</evidence>